<keyword evidence="4 10" id="KW-0808">Transferase</keyword>
<evidence type="ECO:0000256" key="5">
    <source>
        <dbReference type="ARBA" id="ARBA00022694"/>
    </source>
</evidence>
<name>A0ABV1HVR5_9FIRM</name>
<dbReference type="PANTHER" id="PTHR17490">
    <property type="entry name" value="SUA5"/>
    <property type="match status" value="1"/>
</dbReference>
<reference evidence="13 14" key="1">
    <citation type="submission" date="2024-03" db="EMBL/GenBank/DDBJ databases">
        <title>Human intestinal bacterial collection.</title>
        <authorList>
            <person name="Pauvert C."/>
            <person name="Hitch T.C.A."/>
            <person name="Clavel T."/>
        </authorList>
    </citation>
    <scope>NUCLEOTIDE SEQUENCE [LARGE SCALE GENOMIC DNA]</scope>
    <source>
        <strain evidence="13 14">CLA-AP-H18</strain>
    </source>
</reference>
<dbReference type="InterPro" id="IPR001977">
    <property type="entry name" value="Depp_CoAkinase"/>
</dbReference>
<dbReference type="Gene3D" id="3.90.870.10">
    <property type="entry name" value="DHBP synthase"/>
    <property type="match status" value="1"/>
</dbReference>
<dbReference type="Pfam" id="PF03481">
    <property type="entry name" value="Sua5_C"/>
    <property type="match status" value="1"/>
</dbReference>
<comment type="caution">
    <text evidence="13">The sequence shown here is derived from an EMBL/GenBank/DDBJ whole genome shotgun (WGS) entry which is preliminary data.</text>
</comment>
<dbReference type="Pfam" id="PF01300">
    <property type="entry name" value="Sua5_yciO_yrdC"/>
    <property type="match status" value="1"/>
</dbReference>
<evidence type="ECO:0000256" key="6">
    <source>
        <dbReference type="ARBA" id="ARBA00022695"/>
    </source>
</evidence>
<evidence type="ECO:0000256" key="3">
    <source>
        <dbReference type="ARBA" id="ARBA00022490"/>
    </source>
</evidence>
<evidence type="ECO:0000256" key="4">
    <source>
        <dbReference type="ARBA" id="ARBA00022679"/>
    </source>
</evidence>
<dbReference type="SUPFAM" id="SSF55821">
    <property type="entry name" value="YrdC/RibB"/>
    <property type="match status" value="1"/>
</dbReference>
<dbReference type="PROSITE" id="PS51163">
    <property type="entry name" value="YRDC"/>
    <property type="match status" value="1"/>
</dbReference>
<dbReference type="InterPro" id="IPR017945">
    <property type="entry name" value="DHBP_synth_RibB-like_a/b_dom"/>
</dbReference>
<dbReference type="PROSITE" id="PS51219">
    <property type="entry name" value="DPCK"/>
    <property type="match status" value="1"/>
</dbReference>
<dbReference type="InterPro" id="IPR006070">
    <property type="entry name" value="Sua5-like_dom"/>
</dbReference>
<feature type="binding site" evidence="10">
    <location>
        <begin position="351"/>
        <end position="356"/>
    </location>
    <ligand>
        <name>ATP</name>
        <dbReference type="ChEBI" id="CHEBI:30616"/>
    </ligand>
</feature>
<dbReference type="Proteomes" id="UP001478133">
    <property type="component" value="Unassembled WGS sequence"/>
</dbReference>
<accession>A0ABV1HVR5</accession>
<dbReference type="HAMAP" id="MF_00376">
    <property type="entry name" value="Dephospho_CoA_kinase"/>
    <property type="match status" value="1"/>
</dbReference>
<dbReference type="InterPro" id="IPR027417">
    <property type="entry name" value="P-loop_NTPase"/>
</dbReference>
<protein>
    <recommendedName>
        <fullName evidence="10 11">Dephospho-CoA kinase</fullName>
        <ecNumber evidence="10 11">2.7.1.24</ecNumber>
    </recommendedName>
    <alternativeName>
        <fullName evidence="10">Dephosphocoenzyme A kinase</fullName>
    </alternativeName>
</protein>
<comment type="pathway">
    <text evidence="10">Cofactor biosynthesis; coenzyme A biosynthesis; CoA from (R)-pantothenate: step 5/5.</text>
</comment>
<dbReference type="EMBL" id="JBBMFI010000055">
    <property type="protein sequence ID" value="MEQ2566407.1"/>
    <property type="molecule type" value="Genomic_DNA"/>
</dbReference>
<evidence type="ECO:0000256" key="10">
    <source>
        <dbReference type="HAMAP-Rule" id="MF_00376"/>
    </source>
</evidence>
<dbReference type="NCBIfam" id="TIGR00152">
    <property type="entry name" value="dephospho-CoA kinase"/>
    <property type="match status" value="1"/>
</dbReference>
<evidence type="ECO:0000256" key="7">
    <source>
        <dbReference type="ARBA" id="ARBA00022741"/>
    </source>
</evidence>
<evidence type="ECO:0000313" key="13">
    <source>
        <dbReference type="EMBL" id="MEQ2566407.1"/>
    </source>
</evidence>
<dbReference type="PANTHER" id="PTHR17490:SF16">
    <property type="entry name" value="THREONYLCARBAMOYL-AMP SYNTHASE"/>
    <property type="match status" value="1"/>
</dbReference>
<gene>
    <name evidence="10" type="primary">coaE</name>
    <name evidence="13" type="ORF">ABFO16_09185</name>
</gene>
<comment type="subcellular location">
    <subcellularLocation>
        <location evidence="1 10">Cytoplasm</location>
    </subcellularLocation>
</comment>
<dbReference type="Gene3D" id="3.40.50.300">
    <property type="entry name" value="P-loop containing nucleotide triphosphate hydrolases"/>
    <property type="match status" value="1"/>
</dbReference>
<comment type="similarity">
    <text evidence="2">Belongs to the SUA5 family.</text>
</comment>
<dbReference type="GO" id="GO:0061710">
    <property type="term" value="F:L-threonylcarbamoyladenylate synthase"/>
    <property type="evidence" value="ECO:0007669"/>
    <property type="project" value="UniProtKB-EC"/>
</dbReference>
<evidence type="ECO:0000256" key="2">
    <source>
        <dbReference type="ARBA" id="ARBA00007663"/>
    </source>
</evidence>
<evidence type="ECO:0000259" key="12">
    <source>
        <dbReference type="PROSITE" id="PS51163"/>
    </source>
</evidence>
<keyword evidence="3 10" id="KW-0963">Cytoplasm</keyword>
<dbReference type="InterPro" id="IPR050156">
    <property type="entry name" value="TC-AMP_synthase_SUA5"/>
</dbReference>
<dbReference type="Gene3D" id="3.40.50.11030">
    <property type="entry name" value="Threonylcarbamoyl-AMP synthase, C-terminal domain"/>
    <property type="match status" value="1"/>
</dbReference>
<comment type="catalytic activity">
    <reaction evidence="10">
        <text>3'-dephospho-CoA + ATP = ADP + CoA + H(+)</text>
        <dbReference type="Rhea" id="RHEA:18245"/>
        <dbReference type="ChEBI" id="CHEBI:15378"/>
        <dbReference type="ChEBI" id="CHEBI:30616"/>
        <dbReference type="ChEBI" id="CHEBI:57287"/>
        <dbReference type="ChEBI" id="CHEBI:57328"/>
        <dbReference type="ChEBI" id="CHEBI:456216"/>
        <dbReference type="EC" id="2.7.1.24"/>
    </reaction>
</comment>
<feature type="domain" description="YrdC-like" evidence="12">
    <location>
        <begin position="10"/>
        <end position="198"/>
    </location>
</feature>
<evidence type="ECO:0000256" key="8">
    <source>
        <dbReference type="ARBA" id="ARBA00022840"/>
    </source>
</evidence>
<dbReference type="NCBIfam" id="TIGR00057">
    <property type="entry name" value="L-threonylcarbamoyladenylate synthase"/>
    <property type="match status" value="1"/>
</dbReference>
<sequence length="535" mass="58962">MDTKLLKDNIEDISIAAKIINEGGLVAMPTETVYGLAADALNGKAVRKIFQAKGRPMDNPLIVHVSSPQMAIDLKLYKEFTEDAKKLADKFWPGPLTIILPKGDCIPDEVSAGLETVAVRCPSHKTARALIEKSGKPLAAPSANISGKPSPTTAEHCINDLMGKVDAILDGGECEVGVESTVVTLDTNPPRLLRPGGITLEQLESVLGEVAVDDAVLHKLAEGKKASSPGMKYKHYAPKAQVYLVRGNNFVDFVNRDIDESTAVVCFDEDEKYINGETFPIGSKTDYKSHAHKIFDVLRKIDKEEKIKKVFAPLPRTDGVSLAVYNRLIRSSAFRIFNADAYVLGLTGPTGSGKSTIAKMFAQYGFHTVDTDKIARNIMEKGSPVLAKIKETFGDDVVKDNVLDRKLLAKRAFVDENSTKKLNQITHPYIYEKALLEIEEYSHKGYDKFILDAPVLFESNGERFCNNTLVILSDLDTRVKRIISRDAITTEQAMDRINAQHSDDFYRAKADYVIENNGSLDEVKSQVESVVKAIL</sequence>
<keyword evidence="7 10" id="KW-0547">Nucleotide-binding</keyword>
<dbReference type="Pfam" id="PF01121">
    <property type="entry name" value="CoaE"/>
    <property type="match status" value="1"/>
</dbReference>
<dbReference type="InterPro" id="IPR005145">
    <property type="entry name" value="Sua5_C"/>
</dbReference>
<evidence type="ECO:0000256" key="11">
    <source>
        <dbReference type="NCBIfam" id="TIGR00152"/>
    </source>
</evidence>
<evidence type="ECO:0000256" key="9">
    <source>
        <dbReference type="ARBA" id="ARBA00048366"/>
    </source>
</evidence>
<dbReference type="CDD" id="cd02022">
    <property type="entry name" value="DPCK"/>
    <property type="match status" value="1"/>
</dbReference>
<dbReference type="RefSeq" id="WP_211148342.1">
    <property type="nucleotide sequence ID" value="NZ_JBBMEY010000012.1"/>
</dbReference>
<keyword evidence="5" id="KW-0819">tRNA processing</keyword>
<dbReference type="InterPro" id="IPR038385">
    <property type="entry name" value="Sua5/YwlC_C"/>
</dbReference>
<dbReference type="EC" id="2.7.1.24" evidence="10 11"/>
<comment type="similarity">
    <text evidence="10">Belongs to the CoaE family.</text>
</comment>
<keyword evidence="10" id="KW-0418">Kinase</keyword>
<proteinExistence type="inferred from homology"/>
<comment type="catalytic activity">
    <reaction evidence="9">
        <text>L-threonine + hydrogencarbonate + ATP = L-threonylcarbamoyladenylate + diphosphate + H2O</text>
        <dbReference type="Rhea" id="RHEA:36407"/>
        <dbReference type="ChEBI" id="CHEBI:15377"/>
        <dbReference type="ChEBI" id="CHEBI:17544"/>
        <dbReference type="ChEBI" id="CHEBI:30616"/>
        <dbReference type="ChEBI" id="CHEBI:33019"/>
        <dbReference type="ChEBI" id="CHEBI:57926"/>
        <dbReference type="ChEBI" id="CHEBI:73682"/>
        <dbReference type="EC" id="2.7.7.87"/>
    </reaction>
</comment>
<keyword evidence="14" id="KW-1185">Reference proteome</keyword>
<evidence type="ECO:0000256" key="1">
    <source>
        <dbReference type="ARBA" id="ARBA00004496"/>
    </source>
</evidence>
<evidence type="ECO:0000313" key="14">
    <source>
        <dbReference type="Proteomes" id="UP001478133"/>
    </source>
</evidence>
<comment type="function">
    <text evidence="10">Catalyzes the phosphorylation of the 3'-hydroxyl group of dephosphocoenzyme A to form coenzyme A.</text>
</comment>
<keyword evidence="8 10" id="KW-0067">ATP-binding</keyword>
<keyword evidence="10" id="KW-0173">Coenzyme A biosynthesis</keyword>
<dbReference type="SUPFAM" id="SSF52540">
    <property type="entry name" value="P-loop containing nucleoside triphosphate hydrolases"/>
    <property type="match status" value="1"/>
</dbReference>
<keyword evidence="6 13" id="KW-0548">Nucleotidyltransferase</keyword>
<organism evidence="13 14">
    <name type="scientific">Ruminococcoides intestinihominis</name>
    <dbReference type="NCBI Taxonomy" id="3133161"/>
    <lineage>
        <taxon>Bacteria</taxon>
        <taxon>Bacillati</taxon>
        <taxon>Bacillota</taxon>
        <taxon>Clostridia</taxon>
        <taxon>Eubacteriales</taxon>
        <taxon>Oscillospiraceae</taxon>
        <taxon>Ruminococcoides</taxon>
    </lineage>
</organism>